<dbReference type="EMBL" id="JBBPBM010001318">
    <property type="protein sequence ID" value="KAK8485124.1"/>
    <property type="molecule type" value="Genomic_DNA"/>
</dbReference>
<evidence type="ECO:0000313" key="2">
    <source>
        <dbReference type="Proteomes" id="UP001472677"/>
    </source>
</evidence>
<comment type="caution">
    <text evidence="1">The sequence shown here is derived from an EMBL/GenBank/DDBJ whole genome shotgun (WGS) entry which is preliminary data.</text>
</comment>
<proteinExistence type="predicted"/>
<reference evidence="1 2" key="1">
    <citation type="journal article" date="2024" name="G3 (Bethesda)">
        <title>Genome assembly of Hibiscus sabdariffa L. provides insights into metabolisms of medicinal natural products.</title>
        <authorList>
            <person name="Kim T."/>
        </authorList>
    </citation>
    <scope>NUCLEOTIDE SEQUENCE [LARGE SCALE GENOMIC DNA]</scope>
    <source>
        <strain evidence="1">TK-2024</strain>
        <tissue evidence="1">Old leaves</tissue>
    </source>
</reference>
<sequence length="71" mass="8009">MVSLPVRWELGPPAFGSNASLLEICARLRPTLLERRVDCFSSPGEPTEVVAWLIPQDSEWWREADRVSDGL</sequence>
<protein>
    <submittedName>
        <fullName evidence="1">Uncharacterized protein</fullName>
    </submittedName>
</protein>
<gene>
    <name evidence="1" type="ORF">V6N12_017985</name>
</gene>
<organism evidence="1 2">
    <name type="scientific">Hibiscus sabdariffa</name>
    <name type="common">roselle</name>
    <dbReference type="NCBI Taxonomy" id="183260"/>
    <lineage>
        <taxon>Eukaryota</taxon>
        <taxon>Viridiplantae</taxon>
        <taxon>Streptophyta</taxon>
        <taxon>Embryophyta</taxon>
        <taxon>Tracheophyta</taxon>
        <taxon>Spermatophyta</taxon>
        <taxon>Magnoliopsida</taxon>
        <taxon>eudicotyledons</taxon>
        <taxon>Gunneridae</taxon>
        <taxon>Pentapetalae</taxon>
        <taxon>rosids</taxon>
        <taxon>malvids</taxon>
        <taxon>Malvales</taxon>
        <taxon>Malvaceae</taxon>
        <taxon>Malvoideae</taxon>
        <taxon>Hibiscus</taxon>
    </lineage>
</organism>
<accession>A0ABR1ZWL4</accession>
<evidence type="ECO:0000313" key="1">
    <source>
        <dbReference type="EMBL" id="KAK8485124.1"/>
    </source>
</evidence>
<keyword evidence="2" id="KW-1185">Reference proteome</keyword>
<dbReference type="Proteomes" id="UP001472677">
    <property type="component" value="Unassembled WGS sequence"/>
</dbReference>
<name>A0ABR1ZWL4_9ROSI</name>